<dbReference type="EMBL" id="JAZGZP010000032">
    <property type="protein sequence ID" value="MFK7002135.1"/>
    <property type="molecule type" value="Genomic_DNA"/>
</dbReference>
<dbReference type="RefSeq" id="WP_235819426.1">
    <property type="nucleotide sequence ID" value="NZ_JAZGZP010000032.1"/>
</dbReference>
<dbReference type="Proteomes" id="UP001621706">
    <property type="component" value="Unassembled WGS sequence"/>
</dbReference>
<reference evidence="1 2" key="1">
    <citation type="submission" date="2024-02" db="EMBL/GenBank/DDBJ databases">
        <title>Comparative Genomic Analysis of Flavobacterium Species Causing Columnaris Disease of Freshwater Fish in Thailand: Insights into Virulence and Resistance Mechanisms.</title>
        <authorList>
            <person name="Nguyen D."/>
            <person name="Chokmangmeepisarn P."/>
            <person name="Khianchaikhan K."/>
            <person name="Morishita M."/>
            <person name="Bunnoy A."/>
            <person name="Rodkhum C."/>
        </authorList>
    </citation>
    <scope>NUCLEOTIDE SEQUENCE [LARGE SCALE GENOMIC DNA]</scope>
    <source>
        <strain evidence="1 2">CNRT2201</strain>
    </source>
</reference>
<comment type="caution">
    <text evidence="1">The sequence shown here is derived from an EMBL/GenBank/DDBJ whole genome shotgun (WGS) entry which is preliminary data.</text>
</comment>
<evidence type="ECO:0000313" key="2">
    <source>
        <dbReference type="Proteomes" id="UP001621706"/>
    </source>
</evidence>
<evidence type="ECO:0000313" key="1">
    <source>
        <dbReference type="EMBL" id="MFK7002135.1"/>
    </source>
</evidence>
<dbReference type="GeneID" id="96800649"/>
<accession>A0ABW8PC34</accession>
<organism evidence="1 2">
    <name type="scientific">Flavobacterium oreochromis</name>
    <dbReference type="NCBI Taxonomy" id="2906078"/>
    <lineage>
        <taxon>Bacteria</taxon>
        <taxon>Pseudomonadati</taxon>
        <taxon>Bacteroidota</taxon>
        <taxon>Flavobacteriia</taxon>
        <taxon>Flavobacteriales</taxon>
        <taxon>Flavobacteriaceae</taxon>
        <taxon>Flavobacterium</taxon>
    </lineage>
</organism>
<gene>
    <name evidence="1" type="ORF">V3I07_14720</name>
</gene>
<sequence length="283" mass="32225">MRKYIILLLLCLFNFGYSQDGCWFSSLFKDFDKLTPEYKAFFNTNADAMYAYEQLYKAGKSGLRQNTNALNAFIVAKNNSKLKDLGFTDELLANLNGATNLSYVDVLNNLNRFANNVSAKNISLVDFNKIFSELYETGVKRDGANWILNYIGHHADEFTNKTIKFEEYISNELGGRFVDVTDISNQSKKVFYEFKSVATVPPGHFSEQFMKDLTNASSLEQIKWIFNGSKNPPNFTTNMKNAIDNLPLTDNLAKKFLGRNNATADDLKDLLESKFNDIFKLVN</sequence>
<name>A0ABW8PC34_9FLAO</name>
<keyword evidence="2" id="KW-1185">Reference proteome</keyword>
<proteinExistence type="predicted"/>
<protein>
    <submittedName>
        <fullName evidence="1">Uncharacterized protein</fullName>
    </submittedName>
</protein>